<evidence type="ECO:0000256" key="1">
    <source>
        <dbReference type="SAM" id="Phobius"/>
    </source>
</evidence>
<feature type="transmembrane region" description="Helical" evidence="1">
    <location>
        <begin position="107"/>
        <end position="125"/>
    </location>
</feature>
<evidence type="ECO:0000259" key="2">
    <source>
        <dbReference type="Pfam" id="PF00892"/>
    </source>
</evidence>
<feature type="transmembrane region" description="Helical" evidence="1">
    <location>
        <begin position="47"/>
        <end position="67"/>
    </location>
</feature>
<keyword evidence="1" id="KW-0472">Membrane</keyword>
<organism evidence="3 4">
    <name type="scientific">Candidatus [Bacteroides] periocalifornicus</name>
    <dbReference type="NCBI Taxonomy" id="1702214"/>
    <lineage>
        <taxon>Bacteria</taxon>
        <taxon>Pseudomonadati</taxon>
        <taxon>Bacteroidota</taxon>
    </lineage>
</organism>
<dbReference type="Gene3D" id="1.10.3730.20">
    <property type="match status" value="1"/>
</dbReference>
<feature type="transmembrane region" description="Helical" evidence="1">
    <location>
        <begin position="134"/>
        <end position="154"/>
    </location>
</feature>
<dbReference type="AlphaFoldDB" id="A0A0Q4B4L8"/>
<dbReference type="PANTHER" id="PTHR22911">
    <property type="entry name" value="ACYL-MALONYL CONDENSING ENZYME-RELATED"/>
    <property type="match status" value="1"/>
</dbReference>
<dbReference type="InterPro" id="IPR000620">
    <property type="entry name" value="EamA_dom"/>
</dbReference>
<sequence length="304" mass="32574">MRHLQLTPLPTRGKGIFYAIVSSATFGLIPLFSLGPLRNGMGGSSILFYRCAIAAVLFGGMALLRGIRLRPNRRQLFELFLLGGLCYCGSAGFLLLSYLYIPTGVATTINFLFPVVVALLMRFVFGEPMPLRTLLAIGLSLVGVALLSWTGGALLDWRGVASAMMTVLCYGFYIVGLNKMTVRKLPGSVVTFYVLLFSAVSFAVLALCSGGINPISSWSDAFDLTMLAVVATIVSNLTLVLAVQAIGSTLTAVLGSMEPLTAVGVGLLVFHEHLVWNQFFGIVLVVLSVGLVVFKGTHRKERTA</sequence>
<keyword evidence="4" id="KW-1185">Reference proteome</keyword>
<feature type="transmembrane region" description="Helical" evidence="1">
    <location>
        <begin position="224"/>
        <end position="243"/>
    </location>
</feature>
<evidence type="ECO:0000313" key="3">
    <source>
        <dbReference type="EMBL" id="KQM08104.1"/>
    </source>
</evidence>
<protein>
    <recommendedName>
        <fullName evidence="2">EamA domain-containing protein</fullName>
    </recommendedName>
</protein>
<dbReference type="GO" id="GO:0016020">
    <property type="term" value="C:membrane"/>
    <property type="evidence" value="ECO:0007669"/>
    <property type="project" value="InterPro"/>
</dbReference>
<proteinExistence type="predicted"/>
<comment type="caution">
    <text evidence="3">The sequence shown here is derived from an EMBL/GenBank/DDBJ whole genome shotgun (WGS) entry which is preliminary data.</text>
</comment>
<evidence type="ECO:0000313" key="4">
    <source>
        <dbReference type="Proteomes" id="UP000054172"/>
    </source>
</evidence>
<accession>A0A0Q4B4L8</accession>
<dbReference type="STRING" id="1702214.AL399_09150"/>
<dbReference type="Proteomes" id="UP000054172">
    <property type="component" value="Unassembled WGS sequence"/>
</dbReference>
<feature type="transmembrane region" description="Helical" evidence="1">
    <location>
        <begin position="276"/>
        <end position="294"/>
    </location>
</feature>
<feature type="transmembrane region" description="Helical" evidence="1">
    <location>
        <begin position="79"/>
        <end position="101"/>
    </location>
</feature>
<gene>
    <name evidence="3" type="ORF">AL399_09150</name>
</gene>
<dbReference type="PANTHER" id="PTHR22911:SF137">
    <property type="entry name" value="SOLUTE CARRIER FAMILY 35 MEMBER G2-RELATED"/>
    <property type="match status" value="1"/>
</dbReference>
<keyword evidence="1" id="KW-0812">Transmembrane</keyword>
<feature type="domain" description="EamA" evidence="2">
    <location>
        <begin position="158"/>
        <end position="293"/>
    </location>
</feature>
<feature type="transmembrane region" description="Helical" evidence="1">
    <location>
        <begin position="16"/>
        <end position="35"/>
    </location>
</feature>
<dbReference type="Pfam" id="PF00892">
    <property type="entry name" value="EamA"/>
    <property type="match status" value="2"/>
</dbReference>
<feature type="transmembrane region" description="Helical" evidence="1">
    <location>
        <begin position="250"/>
        <end position="270"/>
    </location>
</feature>
<name>A0A0Q4B4L8_9BACT</name>
<dbReference type="SUPFAM" id="SSF103481">
    <property type="entry name" value="Multidrug resistance efflux transporter EmrE"/>
    <property type="match status" value="2"/>
</dbReference>
<dbReference type="EMBL" id="LIIK01000074">
    <property type="protein sequence ID" value="KQM08104.1"/>
    <property type="molecule type" value="Genomic_DNA"/>
</dbReference>
<feature type="transmembrane region" description="Helical" evidence="1">
    <location>
        <begin position="190"/>
        <end position="212"/>
    </location>
</feature>
<dbReference type="InterPro" id="IPR037185">
    <property type="entry name" value="EmrE-like"/>
</dbReference>
<feature type="domain" description="EamA" evidence="2">
    <location>
        <begin position="14"/>
        <end position="148"/>
    </location>
</feature>
<keyword evidence="1" id="KW-1133">Transmembrane helix</keyword>
<reference evidence="3" key="1">
    <citation type="submission" date="2015-08" db="EMBL/GenBank/DDBJ databases">
        <title>Candidatus Bacteriodes Periocalifornicus.</title>
        <authorList>
            <person name="McLean J.S."/>
            <person name="Kelley S."/>
        </authorList>
    </citation>
    <scope>NUCLEOTIDE SEQUENCE [LARGE SCALE GENOMIC DNA]</scope>
    <source>
        <strain evidence="3">12B</strain>
    </source>
</reference>
<dbReference type="PATRIC" id="fig|1702214.3.peg.56"/>
<feature type="transmembrane region" description="Helical" evidence="1">
    <location>
        <begin position="160"/>
        <end position="178"/>
    </location>
</feature>